<dbReference type="PANTHER" id="PTHR30461">
    <property type="entry name" value="DNA-INVERTASE FROM LAMBDOID PROPHAGE"/>
    <property type="match status" value="1"/>
</dbReference>
<feature type="domain" description="Resolvase/invertase-type recombinase catalytic" evidence="1">
    <location>
        <begin position="1"/>
        <end position="89"/>
    </location>
</feature>
<accession>A0A225CYV3</accession>
<comment type="caution">
    <text evidence="2">The sequence shown here is derived from an EMBL/GenBank/DDBJ whole genome shotgun (WGS) entry which is preliminary data.</text>
</comment>
<dbReference type="Pfam" id="PF00239">
    <property type="entry name" value="Resolvase"/>
    <property type="match status" value="1"/>
</dbReference>
<evidence type="ECO:0000313" key="2">
    <source>
        <dbReference type="EMBL" id="OWK34521.1"/>
    </source>
</evidence>
<reference evidence="3" key="1">
    <citation type="submission" date="2017-06" db="EMBL/GenBank/DDBJ databases">
        <title>Genome analysis of Fimbriiglobus ruber SP5, the first member of the order Planctomycetales with confirmed chitinolytic capability.</title>
        <authorList>
            <person name="Ravin N.V."/>
            <person name="Rakitin A.L."/>
            <person name="Ivanova A.A."/>
            <person name="Beletsky A.V."/>
            <person name="Kulichevskaya I.S."/>
            <person name="Mardanov A.V."/>
            <person name="Dedysh S.N."/>
        </authorList>
    </citation>
    <scope>NUCLEOTIDE SEQUENCE [LARGE SCALE GENOMIC DNA]</scope>
    <source>
        <strain evidence="3">SP5</strain>
    </source>
</reference>
<dbReference type="PANTHER" id="PTHR30461:SF23">
    <property type="entry name" value="DNA RECOMBINASE-RELATED"/>
    <property type="match status" value="1"/>
</dbReference>
<name>A0A225CYV3_9BACT</name>
<dbReference type="Proteomes" id="UP000214646">
    <property type="component" value="Unassembled WGS sequence"/>
</dbReference>
<evidence type="ECO:0000259" key="1">
    <source>
        <dbReference type="PROSITE" id="PS51736"/>
    </source>
</evidence>
<dbReference type="InterPro" id="IPR006119">
    <property type="entry name" value="Resolv_N"/>
</dbReference>
<gene>
    <name evidence="2" type="ORF">FRUB_10492</name>
</gene>
<dbReference type="SUPFAM" id="SSF53041">
    <property type="entry name" value="Resolvase-like"/>
    <property type="match status" value="1"/>
</dbReference>
<dbReference type="InterPro" id="IPR050639">
    <property type="entry name" value="SSR_resolvase"/>
</dbReference>
<proteinExistence type="predicted"/>
<protein>
    <submittedName>
        <fullName evidence="2">Transposase</fullName>
    </submittedName>
</protein>
<dbReference type="Gene3D" id="3.40.50.1390">
    <property type="entry name" value="Resolvase, N-terminal catalytic domain"/>
    <property type="match status" value="1"/>
</dbReference>
<dbReference type="CDD" id="cd00338">
    <property type="entry name" value="Ser_Recombinase"/>
    <property type="match status" value="1"/>
</dbReference>
<dbReference type="EMBL" id="NIDE01000020">
    <property type="protein sequence ID" value="OWK34521.1"/>
    <property type="molecule type" value="Genomic_DNA"/>
</dbReference>
<organism evidence="2 3">
    <name type="scientific">Fimbriiglobus ruber</name>
    <dbReference type="NCBI Taxonomy" id="1908690"/>
    <lineage>
        <taxon>Bacteria</taxon>
        <taxon>Pseudomonadati</taxon>
        <taxon>Planctomycetota</taxon>
        <taxon>Planctomycetia</taxon>
        <taxon>Gemmatales</taxon>
        <taxon>Gemmataceae</taxon>
        <taxon>Fimbriiglobus</taxon>
    </lineage>
</organism>
<keyword evidence="3" id="KW-1185">Reference proteome</keyword>
<dbReference type="AlphaFoldDB" id="A0A225CYV3"/>
<dbReference type="GO" id="GO:0000150">
    <property type="term" value="F:DNA strand exchange activity"/>
    <property type="evidence" value="ECO:0007669"/>
    <property type="project" value="InterPro"/>
</dbReference>
<dbReference type="PROSITE" id="PS51736">
    <property type="entry name" value="RECOMBINASES_3"/>
    <property type="match status" value="1"/>
</dbReference>
<evidence type="ECO:0000313" key="3">
    <source>
        <dbReference type="Proteomes" id="UP000214646"/>
    </source>
</evidence>
<dbReference type="GO" id="GO:0003677">
    <property type="term" value="F:DNA binding"/>
    <property type="evidence" value="ECO:0007669"/>
    <property type="project" value="InterPro"/>
</dbReference>
<sequence>MSALLALADSRTGFQRLLTEVTLGRVGLILDLKMGRLARSCKDWHHLLEVCALVGALLADRDGVYDPRDGNDRFLLELTGIMSEAELVS</sequence>
<dbReference type="InterPro" id="IPR036162">
    <property type="entry name" value="Resolvase-like_N_sf"/>
</dbReference>